<feature type="domain" description="Gfo/Idh/MocA-like oxidoreductase C-terminal" evidence="3">
    <location>
        <begin position="153"/>
        <end position="329"/>
    </location>
</feature>
<organism evidence="4 5">
    <name type="scientific">Cohnella cellulosilytica</name>
    <dbReference type="NCBI Taxonomy" id="986710"/>
    <lineage>
        <taxon>Bacteria</taxon>
        <taxon>Bacillati</taxon>
        <taxon>Bacillota</taxon>
        <taxon>Bacilli</taxon>
        <taxon>Bacillales</taxon>
        <taxon>Paenibacillaceae</taxon>
        <taxon>Cohnella</taxon>
    </lineage>
</organism>
<feature type="domain" description="Gfo/Idh/MocA-like oxidoreductase N-terminal" evidence="2">
    <location>
        <begin position="9"/>
        <end position="125"/>
    </location>
</feature>
<gene>
    <name evidence="4" type="ORF">ACFQMJ_19960</name>
</gene>
<dbReference type="Proteomes" id="UP001596378">
    <property type="component" value="Unassembled WGS sequence"/>
</dbReference>
<evidence type="ECO:0000259" key="3">
    <source>
        <dbReference type="Pfam" id="PF02894"/>
    </source>
</evidence>
<dbReference type="PANTHER" id="PTHR43377:SF1">
    <property type="entry name" value="BILIVERDIN REDUCTASE A"/>
    <property type="match status" value="1"/>
</dbReference>
<name>A0ABW2FC21_9BACL</name>
<dbReference type="Gene3D" id="3.30.360.10">
    <property type="entry name" value="Dihydrodipicolinate Reductase, domain 2"/>
    <property type="match status" value="1"/>
</dbReference>
<accession>A0ABW2FC21</accession>
<dbReference type="SUPFAM" id="SSF51735">
    <property type="entry name" value="NAD(P)-binding Rossmann-fold domains"/>
    <property type="match status" value="1"/>
</dbReference>
<reference evidence="5" key="1">
    <citation type="journal article" date="2019" name="Int. J. Syst. Evol. Microbiol.">
        <title>The Global Catalogue of Microorganisms (GCM) 10K type strain sequencing project: providing services to taxonomists for standard genome sequencing and annotation.</title>
        <authorList>
            <consortium name="The Broad Institute Genomics Platform"/>
            <consortium name="The Broad Institute Genome Sequencing Center for Infectious Disease"/>
            <person name="Wu L."/>
            <person name="Ma J."/>
        </authorList>
    </citation>
    <scope>NUCLEOTIDE SEQUENCE [LARGE SCALE GENOMIC DNA]</scope>
    <source>
        <strain evidence="5">KCTC 12907</strain>
    </source>
</reference>
<dbReference type="PANTHER" id="PTHR43377">
    <property type="entry name" value="BILIVERDIN REDUCTASE A"/>
    <property type="match status" value="1"/>
</dbReference>
<proteinExistence type="inferred from homology"/>
<dbReference type="InterPro" id="IPR004104">
    <property type="entry name" value="Gfo/Idh/MocA-like_OxRdtase_C"/>
</dbReference>
<dbReference type="Pfam" id="PF01408">
    <property type="entry name" value="GFO_IDH_MocA"/>
    <property type="match status" value="1"/>
</dbReference>
<dbReference type="Pfam" id="PF02894">
    <property type="entry name" value="GFO_IDH_MocA_C"/>
    <property type="match status" value="1"/>
</dbReference>
<protein>
    <submittedName>
        <fullName evidence="4">Gfo/Idh/MocA family protein</fullName>
    </submittedName>
</protein>
<keyword evidence="5" id="KW-1185">Reference proteome</keyword>
<dbReference type="SUPFAM" id="SSF55347">
    <property type="entry name" value="Glyceraldehyde-3-phosphate dehydrogenase-like, C-terminal domain"/>
    <property type="match status" value="1"/>
</dbReference>
<dbReference type="InterPro" id="IPR000683">
    <property type="entry name" value="Gfo/Idh/MocA-like_OxRdtase_N"/>
</dbReference>
<evidence type="ECO:0000313" key="4">
    <source>
        <dbReference type="EMBL" id="MFC7150815.1"/>
    </source>
</evidence>
<evidence type="ECO:0000259" key="2">
    <source>
        <dbReference type="Pfam" id="PF01408"/>
    </source>
</evidence>
<evidence type="ECO:0000256" key="1">
    <source>
        <dbReference type="ARBA" id="ARBA00010928"/>
    </source>
</evidence>
<dbReference type="InterPro" id="IPR036291">
    <property type="entry name" value="NAD(P)-bd_dom_sf"/>
</dbReference>
<dbReference type="Gene3D" id="3.40.50.720">
    <property type="entry name" value="NAD(P)-binding Rossmann-like Domain"/>
    <property type="match status" value="1"/>
</dbReference>
<evidence type="ECO:0000313" key="5">
    <source>
        <dbReference type="Proteomes" id="UP001596378"/>
    </source>
</evidence>
<comment type="similarity">
    <text evidence="1">Belongs to the Gfo/Idh/MocA family.</text>
</comment>
<dbReference type="EMBL" id="JBHTAI010000012">
    <property type="protein sequence ID" value="MFC7150815.1"/>
    <property type="molecule type" value="Genomic_DNA"/>
</dbReference>
<sequence>MSKARGERVRIALIGAGGWGEQHARVFSQSELSELCAIVGRTPERTAERAARYGARAYTSIGEMIAKEKPDLVSVCLPNQDHYDATMEVIEAGVPLFVEKPLVFDLGEAERLLAAAAESKLFFGLNFNHRYAKPMRLAKSKLDAGALGDPIFATWRFGGEGDGGHPYANLIETQCHGFDSLEYLLGPISSVMAEMTEMTGKGFSTMSISLRFASGAVGSLVGSYDSSYAYQDTQRLEVNGTAGRLVIDDTVRQFRFQQAGSELAETWQAGYFNDRDREFHRTFDTHADVMLKAFLTGEEPPVHARAGHRALKLACAAIESCTEGRRVAVPEAD</sequence>
<comment type="caution">
    <text evidence="4">The sequence shown here is derived from an EMBL/GenBank/DDBJ whole genome shotgun (WGS) entry which is preliminary data.</text>
</comment>
<dbReference type="RefSeq" id="WP_378053193.1">
    <property type="nucleotide sequence ID" value="NZ_JBHMDN010000073.1"/>
</dbReference>
<dbReference type="InterPro" id="IPR051450">
    <property type="entry name" value="Gfo/Idh/MocA_Oxidoreductases"/>
</dbReference>